<evidence type="ECO:0000256" key="1">
    <source>
        <dbReference type="SAM" id="Phobius"/>
    </source>
</evidence>
<name>A0A918LW15_9ACTN</name>
<reference evidence="2" key="1">
    <citation type="journal article" date="2014" name="Int. J. Syst. Evol. Microbiol.">
        <title>Complete genome sequence of Corynebacterium casei LMG S-19264T (=DSM 44701T), isolated from a smear-ripened cheese.</title>
        <authorList>
            <consortium name="US DOE Joint Genome Institute (JGI-PGF)"/>
            <person name="Walter F."/>
            <person name="Albersmeier A."/>
            <person name="Kalinowski J."/>
            <person name="Ruckert C."/>
        </authorList>
    </citation>
    <scope>NUCLEOTIDE SEQUENCE</scope>
    <source>
        <strain evidence="2">JCM 3172</strain>
    </source>
</reference>
<keyword evidence="1" id="KW-0472">Membrane</keyword>
<organism evidence="2 3">
    <name type="scientific">Streptomyces purpureus</name>
    <dbReference type="NCBI Taxonomy" id="1951"/>
    <lineage>
        <taxon>Bacteria</taxon>
        <taxon>Bacillati</taxon>
        <taxon>Actinomycetota</taxon>
        <taxon>Actinomycetes</taxon>
        <taxon>Kitasatosporales</taxon>
        <taxon>Streptomycetaceae</taxon>
        <taxon>Streptomyces</taxon>
    </lineage>
</organism>
<sequence>MSGRHSLEVSYDPRDPSKAVRADGTGRWAPLIILLIVGFLGLSTLAGFFGTPF</sequence>
<dbReference type="RefSeq" id="WP_189204699.1">
    <property type="nucleotide sequence ID" value="NZ_BMQQ01000032.1"/>
</dbReference>
<keyword evidence="1" id="KW-0812">Transmembrane</keyword>
<feature type="transmembrane region" description="Helical" evidence="1">
    <location>
        <begin position="28"/>
        <end position="49"/>
    </location>
</feature>
<protein>
    <submittedName>
        <fullName evidence="2">Uncharacterized protein</fullName>
    </submittedName>
</protein>
<keyword evidence="1" id="KW-1133">Transmembrane helix</keyword>
<keyword evidence="3" id="KW-1185">Reference proteome</keyword>
<reference evidence="2" key="2">
    <citation type="submission" date="2020-09" db="EMBL/GenBank/DDBJ databases">
        <authorList>
            <person name="Sun Q."/>
            <person name="Ohkuma M."/>
        </authorList>
    </citation>
    <scope>NUCLEOTIDE SEQUENCE</scope>
    <source>
        <strain evidence="2">JCM 3172</strain>
    </source>
</reference>
<comment type="caution">
    <text evidence="2">The sequence shown here is derived from an EMBL/GenBank/DDBJ whole genome shotgun (WGS) entry which is preliminary data.</text>
</comment>
<dbReference type="Proteomes" id="UP000619486">
    <property type="component" value="Unassembled WGS sequence"/>
</dbReference>
<gene>
    <name evidence="2" type="ORF">GCM10014713_59550</name>
</gene>
<accession>A0A918LW15</accession>
<proteinExistence type="predicted"/>
<dbReference type="AlphaFoldDB" id="A0A918LW15"/>
<evidence type="ECO:0000313" key="3">
    <source>
        <dbReference type="Proteomes" id="UP000619486"/>
    </source>
</evidence>
<evidence type="ECO:0000313" key="2">
    <source>
        <dbReference type="EMBL" id="GGT58029.1"/>
    </source>
</evidence>
<dbReference type="EMBL" id="BMQQ01000032">
    <property type="protein sequence ID" value="GGT58029.1"/>
    <property type="molecule type" value="Genomic_DNA"/>
</dbReference>